<organism evidence="1 2">
    <name type="scientific">Dactylosporangium roseum</name>
    <dbReference type="NCBI Taxonomy" id="47989"/>
    <lineage>
        <taxon>Bacteria</taxon>
        <taxon>Bacillati</taxon>
        <taxon>Actinomycetota</taxon>
        <taxon>Actinomycetes</taxon>
        <taxon>Micromonosporales</taxon>
        <taxon>Micromonosporaceae</taxon>
        <taxon>Dactylosporangium</taxon>
    </lineage>
</organism>
<accession>A0ABY5ZC12</accession>
<proteinExistence type="predicted"/>
<reference evidence="1" key="1">
    <citation type="submission" date="2021-04" db="EMBL/GenBank/DDBJ databases">
        <title>Biosynthetic gene clusters of Dactylosporangioum roseum.</title>
        <authorList>
            <person name="Hartkoorn R.C."/>
            <person name="Beaudoing E."/>
            <person name="Hot D."/>
            <person name="Moureu S."/>
        </authorList>
    </citation>
    <scope>NUCLEOTIDE SEQUENCE</scope>
    <source>
        <strain evidence="1">NRRL B-16295</strain>
    </source>
</reference>
<sequence>MNLIYGWLNTTRDGDRIVIADEHDAHIIAVQMDAFIDMCRVGAVTAGPEGDIVVAATYRYQPVGVDPNGKLLVFQRVESWTPPT</sequence>
<dbReference type="EMBL" id="CP073721">
    <property type="protein sequence ID" value="UWZ37874.1"/>
    <property type="molecule type" value="Genomic_DNA"/>
</dbReference>
<gene>
    <name evidence="1" type="ORF">Drose_06255</name>
</gene>
<dbReference type="Proteomes" id="UP001058271">
    <property type="component" value="Chromosome"/>
</dbReference>
<keyword evidence="2" id="KW-1185">Reference proteome</keyword>
<name>A0ABY5ZC12_9ACTN</name>
<evidence type="ECO:0000313" key="2">
    <source>
        <dbReference type="Proteomes" id="UP001058271"/>
    </source>
</evidence>
<evidence type="ECO:0000313" key="1">
    <source>
        <dbReference type="EMBL" id="UWZ37874.1"/>
    </source>
</evidence>
<protein>
    <submittedName>
        <fullName evidence="1">Uncharacterized protein</fullName>
    </submittedName>
</protein>
<dbReference type="RefSeq" id="WP_260727238.1">
    <property type="nucleotide sequence ID" value="NZ_BAAABS010000033.1"/>
</dbReference>